<dbReference type="SUPFAM" id="SSF53474">
    <property type="entry name" value="alpha/beta-Hydrolases"/>
    <property type="match status" value="1"/>
</dbReference>
<organism evidence="3 4">
    <name type="scientific">Nitrosomonas cryotolerans ATCC 49181</name>
    <dbReference type="NCBI Taxonomy" id="1131553"/>
    <lineage>
        <taxon>Bacteria</taxon>
        <taxon>Pseudomonadati</taxon>
        <taxon>Pseudomonadota</taxon>
        <taxon>Betaproteobacteria</taxon>
        <taxon>Nitrosomonadales</taxon>
        <taxon>Nitrosomonadaceae</taxon>
        <taxon>Nitrosomonas</taxon>
    </lineage>
</organism>
<dbReference type="Gene3D" id="3.40.50.1820">
    <property type="entry name" value="alpha/beta hydrolase"/>
    <property type="match status" value="1"/>
</dbReference>
<evidence type="ECO:0000256" key="1">
    <source>
        <dbReference type="ARBA" id="ARBA00022801"/>
    </source>
</evidence>
<dbReference type="GO" id="GO:0016020">
    <property type="term" value="C:membrane"/>
    <property type="evidence" value="ECO:0007669"/>
    <property type="project" value="TreeGrafter"/>
</dbReference>
<dbReference type="InterPro" id="IPR029058">
    <property type="entry name" value="AB_hydrolase_fold"/>
</dbReference>
<proteinExistence type="predicted"/>
<dbReference type="EMBL" id="FSRO01000001">
    <property type="protein sequence ID" value="SIO44600.1"/>
    <property type="molecule type" value="Genomic_DNA"/>
</dbReference>
<dbReference type="RefSeq" id="WP_051537718.1">
    <property type="nucleotide sequence ID" value="NZ_FSRO01000001.1"/>
</dbReference>
<evidence type="ECO:0000313" key="4">
    <source>
        <dbReference type="Proteomes" id="UP000185062"/>
    </source>
</evidence>
<keyword evidence="1" id="KW-0378">Hydrolase</keyword>
<dbReference type="AlphaFoldDB" id="A0A1N6JJZ2"/>
<dbReference type="PRINTS" id="PR00111">
    <property type="entry name" value="ABHYDROLASE"/>
</dbReference>
<protein>
    <submittedName>
        <fullName evidence="3">Pimeloyl-ACP methyl ester carboxylesterase</fullName>
    </submittedName>
</protein>
<reference evidence="3 4" key="1">
    <citation type="submission" date="2016-12" db="EMBL/GenBank/DDBJ databases">
        <authorList>
            <person name="Song W.-J."/>
            <person name="Kurnit D.M."/>
        </authorList>
    </citation>
    <scope>NUCLEOTIDE SEQUENCE [LARGE SCALE GENOMIC DNA]</scope>
    <source>
        <strain evidence="3 4">ATCC 49181</strain>
    </source>
</reference>
<evidence type="ECO:0000313" key="3">
    <source>
        <dbReference type="EMBL" id="SIO44600.1"/>
    </source>
</evidence>
<name>A0A1N6JJZ2_9PROT</name>
<dbReference type="eggNOG" id="COG2267">
    <property type="taxonomic scope" value="Bacteria"/>
</dbReference>
<dbReference type="InterPro" id="IPR000073">
    <property type="entry name" value="AB_hydrolase_1"/>
</dbReference>
<dbReference type="PANTHER" id="PTHR43798">
    <property type="entry name" value="MONOACYLGLYCEROL LIPASE"/>
    <property type="match status" value="1"/>
</dbReference>
<dbReference type="Proteomes" id="UP000185062">
    <property type="component" value="Unassembled WGS sequence"/>
</dbReference>
<accession>A0A1N6JJZ2</accession>
<evidence type="ECO:0000259" key="2">
    <source>
        <dbReference type="Pfam" id="PF12697"/>
    </source>
</evidence>
<dbReference type="PANTHER" id="PTHR43798:SF31">
    <property type="entry name" value="AB HYDROLASE SUPERFAMILY PROTEIN YCLE"/>
    <property type="match status" value="1"/>
</dbReference>
<sequence length="296" mass="33457">MQTKRLLLPAFPYQDSTEKIRGIAYTDWGDPDNAHVVICVHGLTRNCRDFDYLARVLEKDCRVICVDVVGRGKSDWLDNAEDYDCYLLYIADALSLVTHIQAQYTTPIKLDWVGISMGGLIGMMLAVQPEISIPVHRLVMSDIGPFIPLAALSRLSEYVGKDIRFNSFDVFLAYLKKISATFGPLTDAQWHHLAIHSIRRYADGTLGFCYDPKIEISFEKHVLEDINLWEYWDKLRSPTLVLRGTESDILLAETAAEMQIRGAKAKVVELPGIGHAPLLMDCEQIEIVKEFLLAPE</sequence>
<dbReference type="GO" id="GO:0016787">
    <property type="term" value="F:hydrolase activity"/>
    <property type="evidence" value="ECO:0007669"/>
    <property type="project" value="UniProtKB-KW"/>
</dbReference>
<dbReference type="Pfam" id="PF12697">
    <property type="entry name" value="Abhydrolase_6"/>
    <property type="match status" value="1"/>
</dbReference>
<dbReference type="STRING" id="44575.SAMN05216419_10495"/>
<dbReference type="InterPro" id="IPR050266">
    <property type="entry name" value="AB_hydrolase_sf"/>
</dbReference>
<gene>
    <name evidence="3" type="ORF">SAMN02743940_2678</name>
</gene>
<keyword evidence="4" id="KW-1185">Reference proteome</keyword>
<feature type="domain" description="AB hydrolase-1" evidence="2">
    <location>
        <begin position="37"/>
        <end position="281"/>
    </location>
</feature>